<sequence>MAENDIKYVDEPLSEYEQYKNQHIQNVDNCFDEYTQRSGINIEENRLQSQKVYQLQRQVDDIEKRIRNLKNWKIFTIVMLCTSISVLILCSLIIGLSKTSEVNGGLIAGIVLSIVGIITTIGVLAGVISPRRKQVDSLYAQKRKEYEHEKAIAFQQVLPLVSLFKRGVLQKMFMQTMPFIKLYPNLTNQQIALMNKQFNISFDKVKTEENCVISLQSGSIYGNPFVFSRMLEHEMRTKTYTGTLTISWVSTSNNRSITHTQTLHASVTKPCPYYDEPTTLLFGTQAAPELKFERACQQINMLSEGQKKKLIKQTTKEYKKDTGITPLTNMEFESFWKVPVRNNEAQYRLLFTPLAQKNILSLLQDKTIGYGDEYDFVKDGTLAMIIAEHMQKMKFEENMDIYWTMFSYDNILNEFKSQAFNYFKDLYFSFALYFSIPIFQQTKTSDFIYEEWTNNKSNWLEYENNLTKVSNLFKHPDVKTPVILNVKPISTDASGDVVEVNSFGYDMIERVSYISVLGGDGRYHDVPVHWTEYILQKNQSAARVQTLNSFPIEQSYEQEVEQFWQSYKTLPLYSRSGADLDIDVDLGTRTNLDTKVKLDNEVMLNTDANIDNVSSADKKRTYFVKNAIITII</sequence>
<comment type="caution">
    <text evidence="2">The sequence shown here is derived from an EMBL/GenBank/DDBJ whole genome shotgun (WGS) entry which is preliminary data.</text>
</comment>
<reference evidence="2 3" key="1">
    <citation type="submission" date="2019-03" db="EMBL/GenBank/DDBJ databases">
        <title>Characterization of a novel Mycoplasma cynos real-time PCR assay.</title>
        <authorList>
            <person name="Tallmadge R.L."/>
            <person name="Mitchell P.K."/>
            <person name="Goodman L."/>
        </authorList>
    </citation>
    <scope>NUCLEOTIDE SEQUENCE [LARGE SCALE GENOMIC DNA]</scope>
    <source>
        <strain evidence="2 3">1642</strain>
    </source>
</reference>
<keyword evidence="1" id="KW-1133">Transmembrane helix</keyword>
<dbReference type="RefSeq" id="WP_141484075.1">
    <property type="nucleotide sequence ID" value="NZ_SMDN01000009.1"/>
</dbReference>
<name>A0A507SKF2_9BACT</name>
<dbReference type="AlphaFoldDB" id="A0A507SKF2"/>
<evidence type="ECO:0000313" key="3">
    <source>
        <dbReference type="Proteomes" id="UP000320801"/>
    </source>
</evidence>
<dbReference type="NCBIfam" id="NF046000">
    <property type="entry name" value="MAG1210_fam"/>
    <property type="match status" value="1"/>
</dbReference>
<dbReference type="Proteomes" id="UP000320801">
    <property type="component" value="Unassembled WGS sequence"/>
</dbReference>
<keyword evidence="1" id="KW-0472">Membrane</keyword>
<organism evidence="2 3">
    <name type="scientific">Mycoplasmopsis mucosicanis</name>
    <dbReference type="NCBI Taxonomy" id="458208"/>
    <lineage>
        <taxon>Bacteria</taxon>
        <taxon>Bacillati</taxon>
        <taxon>Mycoplasmatota</taxon>
        <taxon>Mycoplasmoidales</taxon>
        <taxon>Metamycoplasmataceae</taxon>
        <taxon>Mycoplasmopsis</taxon>
    </lineage>
</organism>
<feature type="transmembrane region" description="Helical" evidence="1">
    <location>
        <begin position="106"/>
        <end position="128"/>
    </location>
</feature>
<keyword evidence="3" id="KW-1185">Reference proteome</keyword>
<proteinExistence type="predicted"/>
<dbReference type="OrthoDB" id="8477532at2"/>
<evidence type="ECO:0000256" key="1">
    <source>
        <dbReference type="SAM" id="Phobius"/>
    </source>
</evidence>
<dbReference type="EMBL" id="SMDN01000009">
    <property type="protein sequence ID" value="TQC51416.1"/>
    <property type="molecule type" value="Genomic_DNA"/>
</dbReference>
<feature type="transmembrane region" description="Helical" evidence="1">
    <location>
        <begin position="74"/>
        <end position="94"/>
    </location>
</feature>
<gene>
    <name evidence="2" type="ORF">E1I18_02755</name>
</gene>
<accession>A0A507SKF2</accession>
<evidence type="ECO:0000313" key="2">
    <source>
        <dbReference type="EMBL" id="TQC51416.1"/>
    </source>
</evidence>
<keyword evidence="1" id="KW-0812">Transmembrane</keyword>
<protein>
    <submittedName>
        <fullName evidence="2">Uncharacterized protein</fullName>
    </submittedName>
</protein>